<comment type="caution">
    <text evidence="2">The sequence shown here is derived from an EMBL/GenBank/DDBJ whole genome shotgun (WGS) entry which is preliminary data.</text>
</comment>
<dbReference type="RefSeq" id="WP_253886695.1">
    <property type="nucleotide sequence ID" value="NZ_BAAAVB010000012.1"/>
</dbReference>
<keyword evidence="1" id="KW-0732">Signal</keyword>
<gene>
    <name evidence="2" type="ORF">LV75_002207</name>
</gene>
<feature type="chain" id="PRO_5045798832" evidence="1">
    <location>
        <begin position="20"/>
        <end position="316"/>
    </location>
</feature>
<reference evidence="2 3" key="1">
    <citation type="submission" date="2022-06" db="EMBL/GenBank/DDBJ databases">
        <title>Genomic Encyclopedia of Archaeal and Bacterial Type Strains, Phase II (KMG-II): from individual species to whole genera.</title>
        <authorList>
            <person name="Goeker M."/>
        </authorList>
    </citation>
    <scope>NUCLEOTIDE SEQUENCE [LARGE SCALE GENOMIC DNA]</scope>
    <source>
        <strain evidence="2 3">DSM 44255</strain>
    </source>
</reference>
<evidence type="ECO:0000313" key="3">
    <source>
        <dbReference type="Proteomes" id="UP001205185"/>
    </source>
</evidence>
<organism evidence="2 3">
    <name type="scientific">Actinokineospora diospyrosa</name>
    <dbReference type="NCBI Taxonomy" id="103728"/>
    <lineage>
        <taxon>Bacteria</taxon>
        <taxon>Bacillati</taxon>
        <taxon>Actinomycetota</taxon>
        <taxon>Actinomycetes</taxon>
        <taxon>Pseudonocardiales</taxon>
        <taxon>Pseudonocardiaceae</taxon>
        <taxon>Actinokineospora</taxon>
    </lineage>
</organism>
<accession>A0ABT1IAY1</accession>
<dbReference type="EMBL" id="JAMTCO010000005">
    <property type="protein sequence ID" value="MCP2269718.1"/>
    <property type="molecule type" value="Genomic_DNA"/>
</dbReference>
<dbReference type="PROSITE" id="PS51257">
    <property type="entry name" value="PROKAR_LIPOPROTEIN"/>
    <property type="match status" value="1"/>
</dbReference>
<feature type="signal peptide" evidence="1">
    <location>
        <begin position="1"/>
        <end position="19"/>
    </location>
</feature>
<evidence type="ECO:0000313" key="2">
    <source>
        <dbReference type="EMBL" id="MCP2269718.1"/>
    </source>
</evidence>
<keyword evidence="3" id="KW-1185">Reference proteome</keyword>
<evidence type="ECO:0000256" key="1">
    <source>
        <dbReference type="SAM" id="SignalP"/>
    </source>
</evidence>
<proteinExistence type="predicted"/>
<sequence length="316" mass="32745">MTRIALGLVLVLLAGCGGATSPPRPTPTSATYPEVQAPKDRDVSALEQVDACALVGKPPGVDRERCAADGHVSVVVGERFGREKRYRAKVVEFGGVRGFELVDAVIGRCQVAVPVSFDLAVVVSGETCASEMAAGVAAKLGALAIPTNEPDVPLVGACVDYPYGLQCQPADDAAVPTDREAAFVRAAGDARVACAMAKDAVQQFGKMSPVIASRASEARHCFFVDQTHTVVVEVSQRIDGDLNGVVKLGDDRSTTVAGKPALVSTTSGDGYSDRRACVQVTGVLCVTAHFLPERGSTANEVARSVDPTPVLAAIIG</sequence>
<dbReference type="Proteomes" id="UP001205185">
    <property type="component" value="Unassembled WGS sequence"/>
</dbReference>
<name>A0ABT1IAY1_9PSEU</name>
<protein>
    <submittedName>
        <fullName evidence="2">Uncharacterized protein</fullName>
    </submittedName>
</protein>